<gene>
    <name evidence="2" type="ORF">HLPCO_000173</name>
</gene>
<dbReference type="AlphaFoldDB" id="U2DZ90"/>
<dbReference type="CDD" id="cd00279">
    <property type="entry name" value="YlxR"/>
    <property type="match status" value="1"/>
</dbReference>
<dbReference type="Gene3D" id="3.30.1230.10">
    <property type="entry name" value="YlxR-like"/>
    <property type="match status" value="1"/>
</dbReference>
<reference evidence="2 3" key="1">
    <citation type="journal article" date="2011" name="J. Bacteriol.">
        <title>Genome sequence of Haloplasma contractile, an unusual contractile bacterium from a deep-sea anoxic brine lake.</title>
        <authorList>
            <person name="Antunes A."/>
            <person name="Alam I."/>
            <person name="El Dorry H."/>
            <person name="Siam R."/>
            <person name="Robertson A."/>
            <person name="Bajic V.B."/>
            <person name="Stingl U."/>
        </authorList>
    </citation>
    <scope>NUCLEOTIDE SEQUENCE [LARGE SCALE GENOMIC DNA]</scope>
    <source>
        <strain evidence="2 3">SSD-17B</strain>
    </source>
</reference>
<dbReference type="SUPFAM" id="SSF64376">
    <property type="entry name" value="YlxR-like"/>
    <property type="match status" value="1"/>
</dbReference>
<dbReference type="Proteomes" id="UP000005707">
    <property type="component" value="Unassembled WGS sequence"/>
</dbReference>
<accession>U2DZ90</accession>
<protein>
    <submittedName>
        <fullName evidence="2">Nucleic-acid-binding protein implicated in transcription termination</fullName>
    </submittedName>
</protein>
<proteinExistence type="predicted"/>
<name>U2DZ90_9MOLU</name>
<dbReference type="EMBL" id="AFNU02000001">
    <property type="protein sequence ID" value="ERJ13522.1"/>
    <property type="molecule type" value="Genomic_DNA"/>
</dbReference>
<dbReference type="eggNOG" id="COG2740">
    <property type="taxonomic scope" value="Bacteria"/>
</dbReference>
<dbReference type="RefSeq" id="WP_008826373.1">
    <property type="nucleotide sequence ID" value="NZ_AFNU02000001.1"/>
</dbReference>
<dbReference type="STRING" id="1033810.HLPCO_000173"/>
<dbReference type="InterPro" id="IPR007393">
    <property type="entry name" value="YlxR_dom"/>
</dbReference>
<keyword evidence="3" id="KW-1185">Reference proteome</keyword>
<sequence>MTKQRKVPMRKCVVTGEQLPKGELVRVVKNKEGELFVDSTGKKNGRGAYLQLKKEVIDRAKKTNVLRKHLQVDIPEEIYESLYKLV</sequence>
<organism evidence="2 3">
    <name type="scientific">Haloplasma contractile SSD-17B</name>
    <dbReference type="NCBI Taxonomy" id="1033810"/>
    <lineage>
        <taxon>Bacteria</taxon>
        <taxon>Bacillati</taxon>
        <taxon>Mycoplasmatota</taxon>
        <taxon>Mollicutes</taxon>
        <taxon>Haloplasmatales</taxon>
        <taxon>Haloplasmataceae</taxon>
        <taxon>Haloplasma</taxon>
    </lineage>
</organism>
<dbReference type="PANTHER" id="PTHR34215:SF1">
    <property type="entry name" value="YLXR DOMAIN-CONTAINING PROTEIN"/>
    <property type="match status" value="1"/>
</dbReference>
<dbReference type="InParanoid" id="U2DZ90"/>
<dbReference type="InterPro" id="IPR037465">
    <property type="entry name" value="YlxR"/>
</dbReference>
<dbReference type="Pfam" id="PF04296">
    <property type="entry name" value="YlxR"/>
    <property type="match status" value="1"/>
</dbReference>
<dbReference type="OrthoDB" id="9813251at2"/>
<dbReference type="PANTHER" id="PTHR34215">
    <property type="entry name" value="BLL0784 PROTEIN"/>
    <property type="match status" value="1"/>
</dbReference>
<dbReference type="NCBIfam" id="NF047356">
    <property type="entry name" value="RNA_bind_RnpM"/>
    <property type="match status" value="1"/>
</dbReference>
<dbReference type="FunCoup" id="U2DZ90">
    <property type="interactions" value="68"/>
</dbReference>
<dbReference type="InterPro" id="IPR035931">
    <property type="entry name" value="YlxR-like_sf"/>
</dbReference>
<evidence type="ECO:0000259" key="1">
    <source>
        <dbReference type="Pfam" id="PF04296"/>
    </source>
</evidence>
<reference evidence="2 3" key="2">
    <citation type="journal article" date="2013" name="PLoS ONE">
        <title>INDIGO - INtegrated Data Warehouse of MIcrobial GenOmes with Examples from the Red Sea Extremophiles.</title>
        <authorList>
            <person name="Alam I."/>
            <person name="Antunes A."/>
            <person name="Kamau A.A."/>
            <person name="Ba Alawi W."/>
            <person name="Kalkatawi M."/>
            <person name="Stingl U."/>
            <person name="Bajic V.B."/>
        </authorList>
    </citation>
    <scope>NUCLEOTIDE SEQUENCE [LARGE SCALE GENOMIC DNA]</scope>
    <source>
        <strain evidence="2 3">SSD-17B</strain>
    </source>
</reference>
<feature type="domain" description="YlxR" evidence="1">
    <location>
        <begin position="10"/>
        <end position="82"/>
    </location>
</feature>
<comment type="caution">
    <text evidence="2">The sequence shown here is derived from an EMBL/GenBank/DDBJ whole genome shotgun (WGS) entry which is preliminary data.</text>
</comment>
<evidence type="ECO:0000313" key="3">
    <source>
        <dbReference type="Proteomes" id="UP000005707"/>
    </source>
</evidence>
<evidence type="ECO:0000313" key="2">
    <source>
        <dbReference type="EMBL" id="ERJ13522.1"/>
    </source>
</evidence>